<sequence length="36" mass="3722">MAALTRTIRLVCVAGYAAFPDLFTAEVEGPPPEGSA</sequence>
<dbReference type="AlphaFoldDB" id="A0A6J4SX13"/>
<proteinExistence type="predicted"/>
<accession>A0A6J4SX13</accession>
<protein>
    <submittedName>
        <fullName evidence="1">Uncharacterized protein</fullName>
    </submittedName>
</protein>
<reference evidence="1" key="1">
    <citation type="submission" date="2020-02" db="EMBL/GenBank/DDBJ databases">
        <authorList>
            <person name="Meier V. D."/>
        </authorList>
    </citation>
    <scope>NUCLEOTIDE SEQUENCE</scope>
    <source>
        <strain evidence="1">AVDCRST_MAG17</strain>
    </source>
</reference>
<organism evidence="1">
    <name type="scientific">uncultured Solirubrobacterales bacterium</name>
    <dbReference type="NCBI Taxonomy" id="768556"/>
    <lineage>
        <taxon>Bacteria</taxon>
        <taxon>Bacillati</taxon>
        <taxon>Actinomycetota</taxon>
        <taxon>Thermoleophilia</taxon>
        <taxon>Solirubrobacterales</taxon>
        <taxon>environmental samples</taxon>
    </lineage>
</organism>
<evidence type="ECO:0000313" key="1">
    <source>
        <dbReference type="EMBL" id="CAA9507512.1"/>
    </source>
</evidence>
<name>A0A6J4SX13_9ACTN</name>
<gene>
    <name evidence="1" type="ORF">AVDCRST_MAG17-1770</name>
</gene>
<dbReference type="EMBL" id="CADCVV010000135">
    <property type="protein sequence ID" value="CAA9507512.1"/>
    <property type="molecule type" value="Genomic_DNA"/>
</dbReference>